<feature type="domain" description="Core-binding (CB)" evidence="5">
    <location>
        <begin position="72"/>
        <end position="165"/>
    </location>
</feature>
<keyword evidence="2" id="KW-0233">DNA recombination</keyword>
<keyword evidence="7" id="KW-1185">Reference proteome</keyword>
<organism evidence="6 7">
    <name type="scientific">Nonomuraea diastatica</name>
    <dbReference type="NCBI Taxonomy" id="1848329"/>
    <lineage>
        <taxon>Bacteria</taxon>
        <taxon>Bacillati</taxon>
        <taxon>Actinomycetota</taxon>
        <taxon>Actinomycetes</taxon>
        <taxon>Streptosporangiales</taxon>
        <taxon>Streptosporangiaceae</taxon>
        <taxon>Nonomuraea</taxon>
    </lineage>
</organism>
<accession>A0A4R4WWE7</accession>
<dbReference type="Gene3D" id="1.10.150.130">
    <property type="match status" value="1"/>
</dbReference>
<sequence length="330" mass="34219">MTDLPGSGTAGRAQSTPPAGMALGSGDGGPGPGASAAATSIGQIAGLRPRRGPQDAGEVPGDDVDLLDSLDPLSWRTAAAWLRERPSAATRQVRLRVLAAFLRWLCEAEPSVELLAVTGAHLDTYCDAARAGALTIGVRVPGKPLANATVSRKRGVLSSFYAFAWRSGAVRHDRVAGSGTGTGALTREDRRLLRQGVARLAADGRQAEAAAVALLDATGAAADALAELTLQDLHPVAGGELAIVTVHDSRGDIVAFPVPPPVRPLLEALSSDRAAGEPLLRRDDGRPVDVEWLRDALAEAALAGGIPRQRAKLLHPYMLRAITAADRAPL</sequence>
<dbReference type="GO" id="GO:0015074">
    <property type="term" value="P:DNA integration"/>
    <property type="evidence" value="ECO:0007669"/>
    <property type="project" value="InterPro"/>
</dbReference>
<dbReference type="OrthoDB" id="3532043at2"/>
<dbReference type="Proteomes" id="UP000294543">
    <property type="component" value="Unassembled WGS sequence"/>
</dbReference>
<evidence type="ECO:0000313" key="6">
    <source>
        <dbReference type="EMBL" id="TDD22005.1"/>
    </source>
</evidence>
<dbReference type="InterPro" id="IPR010998">
    <property type="entry name" value="Integrase_recombinase_N"/>
</dbReference>
<proteinExistence type="predicted"/>
<feature type="compositionally biased region" description="Gly residues" evidence="4">
    <location>
        <begin position="23"/>
        <end position="32"/>
    </location>
</feature>
<reference evidence="6 7" key="1">
    <citation type="submission" date="2019-03" db="EMBL/GenBank/DDBJ databases">
        <title>Draft genome sequences of novel Actinobacteria.</title>
        <authorList>
            <person name="Sahin N."/>
            <person name="Ay H."/>
            <person name="Saygin H."/>
        </authorList>
    </citation>
    <scope>NUCLEOTIDE SEQUENCE [LARGE SCALE GENOMIC DNA]</scope>
    <source>
        <strain evidence="6 7">KC712</strain>
    </source>
</reference>
<dbReference type="GO" id="GO:0006310">
    <property type="term" value="P:DNA recombination"/>
    <property type="evidence" value="ECO:0007669"/>
    <property type="project" value="UniProtKB-KW"/>
</dbReference>
<protein>
    <recommendedName>
        <fullName evidence="5">Core-binding (CB) domain-containing protein</fullName>
    </recommendedName>
</protein>
<feature type="region of interest" description="Disordered" evidence="4">
    <location>
        <begin position="1"/>
        <end position="64"/>
    </location>
</feature>
<dbReference type="PROSITE" id="PS51900">
    <property type="entry name" value="CB"/>
    <property type="match status" value="1"/>
</dbReference>
<dbReference type="EMBL" id="SMKP01000029">
    <property type="protein sequence ID" value="TDD22005.1"/>
    <property type="molecule type" value="Genomic_DNA"/>
</dbReference>
<dbReference type="InterPro" id="IPR013762">
    <property type="entry name" value="Integrase-like_cat_sf"/>
</dbReference>
<evidence type="ECO:0000259" key="5">
    <source>
        <dbReference type="PROSITE" id="PS51900"/>
    </source>
</evidence>
<evidence type="ECO:0000256" key="3">
    <source>
        <dbReference type="PROSITE-ProRule" id="PRU01248"/>
    </source>
</evidence>
<evidence type="ECO:0000256" key="2">
    <source>
        <dbReference type="ARBA" id="ARBA00023172"/>
    </source>
</evidence>
<dbReference type="RefSeq" id="WP_132508209.1">
    <property type="nucleotide sequence ID" value="NZ_SMKP01000029.1"/>
</dbReference>
<dbReference type="AlphaFoldDB" id="A0A4R4WWE7"/>
<dbReference type="GO" id="GO:0003677">
    <property type="term" value="F:DNA binding"/>
    <property type="evidence" value="ECO:0007669"/>
    <property type="project" value="UniProtKB-UniRule"/>
</dbReference>
<name>A0A4R4WWE7_9ACTN</name>
<keyword evidence="1 3" id="KW-0238">DNA-binding</keyword>
<dbReference type="Gene3D" id="1.10.443.10">
    <property type="entry name" value="Intergrase catalytic core"/>
    <property type="match status" value="1"/>
</dbReference>
<dbReference type="InterPro" id="IPR044068">
    <property type="entry name" value="CB"/>
</dbReference>
<gene>
    <name evidence="6" type="ORF">E1294_13060</name>
</gene>
<dbReference type="SUPFAM" id="SSF56349">
    <property type="entry name" value="DNA breaking-rejoining enzymes"/>
    <property type="match status" value="1"/>
</dbReference>
<feature type="compositionally biased region" description="Low complexity" evidence="4">
    <location>
        <begin position="33"/>
        <end position="42"/>
    </location>
</feature>
<dbReference type="InterPro" id="IPR011010">
    <property type="entry name" value="DNA_brk_join_enz"/>
</dbReference>
<comment type="caution">
    <text evidence="6">The sequence shown here is derived from an EMBL/GenBank/DDBJ whole genome shotgun (WGS) entry which is preliminary data.</text>
</comment>
<evidence type="ECO:0000256" key="1">
    <source>
        <dbReference type="ARBA" id="ARBA00023125"/>
    </source>
</evidence>
<evidence type="ECO:0000256" key="4">
    <source>
        <dbReference type="SAM" id="MobiDB-lite"/>
    </source>
</evidence>
<evidence type="ECO:0000313" key="7">
    <source>
        <dbReference type="Proteomes" id="UP000294543"/>
    </source>
</evidence>